<keyword evidence="1" id="KW-0547">Nucleotide-binding</keyword>
<name>A0A397S1X8_9GLOM</name>
<dbReference type="GO" id="GO:0005524">
    <property type="term" value="F:ATP binding"/>
    <property type="evidence" value="ECO:0007669"/>
    <property type="project" value="UniProtKB-UniRule"/>
</dbReference>
<feature type="binding site" evidence="1">
    <location>
        <position position="67"/>
    </location>
    <ligand>
        <name>ATP</name>
        <dbReference type="ChEBI" id="CHEBI:30616"/>
    </ligand>
</feature>
<feature type="domain" description="Protein kinase" evidence="2">
    <location>
        <begin position="37"/>
        <end position="124"/>
    </location>
</feature>
<dbReference type="InterPro" id="IPR011009">
    <property type="entry name" value="Kinase-like_dom_sf"/>
</dbReference>
<keyword evidence="4" id="KW-1185">Reference proteome</keyword>
<proteinExistence type="predicted"/>
<dbReference type="PROSITE" id="PS00107">
    <property type="entry name" value="PROTEIN_KINASE_ATP"/>
    <property type="match status" value="1"/>
</dbReference>
<evidence type="ECO:0000313" key="4">
    <source>
        <dbReference type="Proteomes" id="UP000265703"/>
    </source>
</evidence>
<dbReference type="Proteomes" id="UP000265703">
    <property type="component" value="Unassembled WGS sequence"/>
</dbReference>
<dbReference type="AlphaFoldDB" id="A0A397S1X8"/>
<keyword evidence="1" id="KW-0067">ATP-binding</keyword>
<dbReference type="SUPFAM" id="SSF56112">
    <property type="entry name" value="Protein kinase-like (PK-like)"/>
    <property type="match status" value="1"/>
</dbReference>
<evidence type="ECO:0000256" key="1">
    <source>
        <dbReference type="PROSITE-ProRule" id="PRU10141"/>
    </source>
</evidence>
<evidence type="ECO:0000313" key="3">
    <source>
        <dbReference type="EMBL" id="RIA79968.1"/>
    </source>
</evidence>
<dbReference type="Gene3D" id="3.30.200.20">
    <property type="entry name" value="Phosphorylase Kinase, domain 1"/>
    <property type="match status" value="1"/>
</dbReference>
<dbReference type="EMBL" id="QKYT01001082">
    <property type="protein sequence ID" value="RIA79968.1"/>
    <property type="molecule type" value="Genomic_DNA"/>
</dbReference>
<accession>A0A397S1X8</accession>
<dbReference type="InterPro" id="IPR000719">
    <property type="entry name" value="Prot_kinase_dom"/>
</dbReference>
<gene>
    <name evidence="3" type="ORF">C1645_24787</name>
</gene>
<reference evidence="3 4" key="1">
    <citation type="submission" date="2018-06" db="EMBL/GenBank/DDBJ databases">
        <title>Comparative genomics reveals the genomic features of Rhizophagus irregularis, R. cerebriforme, R. diaphanum and Gigaspora rosea, and their symbiotic lifestyle signature.</title>
        <authorList>
            <person name="Morin E."/>
            <person name="San Clemente H."/>
            <person name="Chen E.C.H."/>
            <person name="De La Providencia I."/>
            <person name="Hainaut M."/>
            <person name="Kuo A."/>
            <person name="Kohler A."/>
            <person name="Murat C."/>
            <person name="Tang N."/>
            <person name="Roy S."/>
            <person name="Loubradou J."/>
            <person name="Henrissat B."/>
            <person name="Grigoriev I.V."/>
            <person name="Corradi N."/>
            <person name="Roux C."/>
            <person name="Martin F.M."/>
        </authorList>
    </citation>
    <scope>NUCLEOTIDE SEQUENCE [LARGE SCALE GENOMIC DNA]</scope>
    <source>
        <strain evidence="3 4">DAOM 227022</strain>
    </source>
</reference>
<dbReference type="GO" id="GO:0004672">
    <property type="term" value="F:protein kinase activity"/>
    <property type="evidence" value="ECO:0007669"/>
    <property type="project" value="InterPro"/>
</dbReference>
<dbReference type="OrthoDB" id="2427446at2759"/>
<protein>
    <recommendedName>
        <fullName evidence="2">Protein kinase domain-containing protein</fullName>
    </recommendedName>
</protein>
<dbReference type="InterPro" id="IPR001245">
    <property type="entry name" value="Ser-Thr/Tyr_kinase_cat_dom"/>
</dbReference>
<organism evidence="3 4">
    <name type="scientific">Glomus cerebriforme</name>
    <dbReference type="NCBI Taxonomy" id="658196"/>
    <lineage>
        <taxon>Eukaryota</taxon>
        <taxon>Fungi</taxon>
        <taxon>Fungi incertae sedis</taxon>
        <taxon>Mucoromycota</taxon>
        <taxon>Glomeromycotina</taxon>
        <taxon>Glomeromycetes</taxon>
        <taxon>Glomerales</taxon>
        <taxon>Glomeraceae</taxon>
        <taxon>Glomus</taxon>
    </lineage>
</organism>
<evidence type="ECO:0000259" key="2">
    <source>
        <dbReference type="PROSITE" id="PS50011"/>
    </source>
</evidence>
<dbReference type="Pfam" id="PF07714">
    <property type="entry name" value="PK_Tyr_Ser-Thr"/>
    <property type="match status" value="1"/>
</dbReference>
<sequence>MSNNFKKQDDENTNEWANWIEEAIAKEHIKYYEYKHFSNIKEIGHGGFGKVFRANWNNNLRQYLVLKSFFILNNATIKEIVHELKLHRNVQHHINIINFFGITKKSESGIVNYLINYFLINLLI</sequence>
<dbReference type="STRING" id="658196.A0A397S1X8"/>
<comment type="caution">
    <text evidence="3">The sequence shown here is derived from an EMBL/GenBank/DDBJ whole genome shotgun (WGS) entry which is preliminary data.</text>
</comment>
<dbReference type="PROSITE" id="PS50011">
    <property type="entry name" value="PROTEIN_KINASE_DOM"/>
    <property type="match status" value="1"/>
</dbReference>
<dbReference type="InterPro" id="IPR017441">
    <property type="entry name" value="Protein_kinase_ATP_BS"/>
</dbReference>